<name>A0A0N7JHS1_9CAUL</name>
<evidence type="ECO:0000256" key="1">
    <source>
        <dbReference type="SAM" id="SignalP"/>
    </source>
</evidence>
<reference evidence="2 3" key="1">
    <citation type="submission" date="2015-10" db="EMBL/GenBank/DDBJ databases">
        <title>Conservation of the essential genome among Caulobacter and Brevundimonas species.</title>
        <authorList>
            <person name="Scott D."/>
            <person name="Ely B."/>
        </authorList>
    </citation>
    <scope>NUCLEOTIDE SEQUENCE [LARGE SCALE GENOMIC DNA]</scope>
    <source>
        <strain evidence="2 3">CB4</strain>
    </source>
</reference>
<feature type="chain" id="PRO_5006014220" evidence="1">
    <location>
        <begin position="24"/>
        <end position="149"/>
    </location>
</feature>
<evidence type="ECO:0000313" key="2">
    <source>
        <dbReference type="EMBL" id="ALL14178.1"/>
    </source>
</evidence>
<protein>
    <submittedName>
        <fullName evidence="2">Uncharacterized protein</fullName>
    </submittedName>
</protein>
<dbReference type="RefSeq" id="WP_062148301.1">
    <property type="nucleotide sequence ID" value="NZ_CP013002.1"/>
</dbReference>
<keyword evidence="3" id="KW-1185">Reference proteome</keyword>
<sequence>MKTVKIAAVCAALVALSASEASAQQSGYVFLQCDYTGTYAGSDPRQYRIGNGRWDVLADGAWHFWGESECGGERTTAVGTGQSRCTFAENEYRMVASTYGQFPSTFIHTISRITGRYQLSVRTPDGRADEDLTAQCRPIAEPKTAERLF</sequence>
<evidence type="ECO:0000313" key="3">
    <source>
        <dbReference type="Proteomes" id="UP000056905"/>
    </source>
</evidence>
<keyword evidence="1" id="KW-0732">Signal</keyword>
<dbReference type="KEGG" id="chq:AQ619_12980"/>
<dbReference type="AlphaFoldDB" id="A0A0N7JHS1"/>
<dbReference type="EMBL" id="CP013002">
    <property type="protein sequence ID" value="ALL14178.1"/>
    <property type="molecule type" value="Genomic_DNA"/>
</dbReference>
<dbReference type="Proteomes" id="UP000056905">
    <property type="component" value="Chromosome"/>
</dbReference>
<gene>
    <name evidence="2" type="ORF">AQ619_12980</name>
</gene>
<organism evidence="2 3">
    <name type="scientific">Caulobacter henricii</name>
    <dbReference type="NCBI Taxonomy" id="69395"/>
    <lineage>
        <taxon>Bacteria</taxon>
        <taxon>Pseudomonadati</taxon>
        <taxon>Pseudomonadota</taxon>
        <taxon>Alphaproteobacteria</taxon>
        <taxon>Caulobacterales</taxon>
        <taxon>Caulobacteraceae</taxon>
        <taxon>Caulobacter</taxon>
    </lineage>
</organism>
<proteinExistence type="predicted"/>
<feature type="signal peptide" evidence="1">
    <location>
        <begin position="1"/>
        <end position="23"/>
    </location>
</feature>
<accession>A0A0N7JHS1</accession>